<keyword evidence="2 3" id="KW-0040">ANK repeat</keyword>
<feature type="repeat" description="ANK" evidence="3">
    <location>
        <begin position="753"/>
        <end position="785"/>
    </location>
</feature>
<dbReference type="Proteomes" id="UP000639643">
    <property type="component" value="Unassembled WGS sequence"/>
</dbReference>
<dbReference type="Pfam" id="PF17107">
    <property type="entry name" value="SesA"/>
    <property type="match status" value="1"/>
</dbReference>
<evidence type="ECO:0008006" key="10">
    <source>
        <dbReference type="Google" id="ProtNLM"/>
    </source>
</evidence>
<organism evidence="8 9">
    <name type="scientific">Colletotrichum musicola</name>
    <dbReference type="NCBI Taxonomy" id="2175873"/>
    <lineage>
        <taxon>Eukaryota</taxon>
        <taxon>Fungi</taxon>
        <taxon>Dikarya</taxon>
        <taxon>Ascomycota</taxon>
        <taxon>Pezizomycotina</taxon>
        <taxon>Sordariomycetes</taxon>
        <taxon>Hypocreomycetidae</taxon>
        <taxon>Glomerellales</taxon>
        <taxon>Glomerellaceae</taxon>
        <taxon>Colletotrichum</taxon>
        <taxon>Colletotrichum orchidearum species complex</taxon>
    </lineage>
</organism>
<feature type="repeat" description="ANK" evidence="3">
    <location>
        <begin position="997"/>
        <end position="1029"/>
    </location>
</feature>
<gene>
    <name evidence="8" type="ORF">CMUS01_03623</name>
</gene>
<dbReference type="GO" id="GO:0005737">
    <property type="term" value="C:cytoplasm"/>
    <property type="evidence" value="ECO:0007669"/>
    <property type="project" value="TreeGrafter"/>
</dbReference>
<feature type="repeat" description="ANK" evidence="3">
    <location>
        <begin position="853"/>
        <end position="885"/>
    </location>
</feature>
<evidence type="ECO:0000313" key="9">
    <source>
        <dbReference type="Proteomes" id="UP000639643"/>
    </source>
</evidence>
<dbReference type="AlphaFoldDB" id="A0A8H6NRS4"/>
<dbReference type="EMBL" id="WIGM01000090">
    <property type="protein sequence ID" value="KAF6841254.1"/>
    <property type="molecule type" value="Genomic_DNA"/>
</dbReference>
<proteinExistence type="predicted"/>
<feature type="repeat" description="ANK" evidence="3">
    <location>
        <begin position="820"/>
        <end position="852"/>
    </location>
</feature>
<feature type="repeat" description="ANK" evidence="3">
    <location>
        <begin position="1163"/>
        <end position="1195"/>
    </location>
</feature>
<evidence type="ECO:0000259" key="5">
    <source>
        <dbReference type="Pfam" id="PF17107"/>
    </source>
</evidence>
<dbReference type="PANTHER" id="PTHR24198">
    <property type="entry name" value="ANKYRIN REPEAT AND PROTEIN KINASE DOMAIN-CONTAINING PROTEIN"/>
    <property type="match status" value="1"/>
</dbReference>
<dbReference type="Pfam" id="PF12796">
    <property type="entry name" value="Ank_2"/>
    <property type="match status" value="4"/>
</dbReference>
<keyword evidence="1" id="KW-0677">Repeat</keyword>
<protein>
    <recommendedName>
        <fullName evidence="10">NACHT-NTPase and P-loop NTPases N-terminal domain-containing protein</fullName>
    </recommendedName>
</protein>
<dbReference type="InterPro" id="IPR002110">
    <property type="entry name" value="Ankyrin_rpt"/>
</dbReference>
<keyword evidence="9" id="KW-1185">Reference proteome</keyword>
<evidence type="ECO:0000259" key="7">
    <source>
        <dbReference type="Pfam" id="PF24883"/>
    </source>
</evidence>
<dbReference type="SUPFAM" id="SSF48403">
    <property type="entry name" value="Ankyrin repeat"/>
    <property type="match status" value="2"/>
</dbReference>
<evidence type="ECO:0000256" key="4">
    <source>
        <dbReference type="SAM" id="MobiDB-lite"/>
    </source>
</evidence>
<dbReference type="Gene3D" id="1.25.40.20">
    <property type="entry name" value="Ankyrin repeat-containing domain"/>
    <property type="match status" value="3"/>
</dbReference>
<dbReference type="InterPro" id="IPR036770">
    <property type="entry name" value="Ankyrin_rpt-contain_sf"/>
</dbReference>
<dbReference type="PANTHER" id="PTHR24198:SF165">
    <property type="entry name" value="ANKYRIN REPEAT-CONTAINING PROTEIN-RELATED"/>
    <property type="match status" value="1"/>
</dbReference>
<evidence type="ECO:0000313" key="8">
    <source>
        <dbReference type="EMBL" id="KAF6841254.1"/>
    </source>
</evidence>
<feature type="compositionally biased region" description="Polar residues" evidence="4">
    <location>
        <begin position="182"/>
        <end position="191"/>
    </location>
</feature>
<evidence type="ECO:0000256" key="1">
    <source>
        <dbReference type="ARBA" id="ARBA00022737"/>
    </source>
</evidence>
<evidence type="ECO:0000256" key="2">
    <source>
        <dbReference type="ARBA" id="ARBA00023043"/>
    </source>
</evidence>
<feature type="repeat" description="ANK" evidence="3">
    <location>
        <begin position="886"/>
        <end position="918"/>
    </location>
</feature>
<feature type="domain" description="NACHT-NTPase and P-loop NTPases N-terminal" evidence="5">
    <location>
        <begin position="8"/>
        <end position="139"/>
    </location>
</feature>
<feature type="repeat" description="ANK" evidence="3">
    <location>
        <begin position="1097"/>
        <end position="1129"/>
    </location>
</feature>
<dbReference type="InterPro" id="IPR054471">
    <property type="entry name" value="GPIID_WHD"/>
</dbReference>
<feature type="domain" description="Nephrocystin 3-like N-terminal" evidence="7">
    <location>
        <begin position="253"/>
        <end position="421"/>
    </location>
</feature>
<evidence type="ECO:0000259" key="6">
    <source>
        <dbReference type="Pfam" id="PF22939"/>
    </source>
</evidence>
<evidence type="ECO:0000256" key="3">
    <source>
        <dbReference type="PROSITE-ProRule" id="PRU00023"/>
    </source>
</evidence>
<dbReference type="Pfam" id="PF24883">
    <property type="entry name" value="NPHP3_N"/>
    <property type="match status" value="1"/>
</dbReference>
<feature type="repeat" description="ANK" evidence="3">
    <location>
        <begin position="1064"/>
        <end position="1096"/>
    </location>
</feature>
<dbReference type="InterPro" id="IPR056884">
    <property type="entry name" value="NPHP3-like_N"/>
</dbReference>
<name>A0A8H6NRS4_9PEZI</name>
<feature type="repeat" description="ANK" evidence="3">
    <location>
        <begin position="1130"/>
        <end position="1162"/>
    </location>
</feature>
<accession>A0A8H6NRS4</accession>
<dbReference type="Pfam" id="PF22939">
    <property type="entry name" value="WHD_GPIID"/>
    <property type="match status" value="1"/>
</dbReference>
<dbReference type="Pfam" id="PF13637">
    <property type="entry name" value="Ank_4"/>
    <property type="match status" value="1"/>
</dbReference>
<sequence length="1256" mass="138712">MDPLSITASTITVIQSILAVYDTIQHIKGLPKAFKEVGQSLPLVRETLELARDVLDTDNPDDAVKTAIRPALIDCKKRANTIKDIFDEIDKNKNQEKDGKDAKDWSAFVRFYRKKIAPLGKAHKVEALMQDILKKLKVLAIHQIFKSYAEFQSQVEKLEKAIKALSEVEPSLPDSDFDGAGTSYTQNNSDNARGFISTGSGAEISMGDRFQAGGDMNFGPQAEFAGWLRSVSRPLRFEKVQLEMSQISQRTPGAGKWLLKSPQFKKWRNGHIRRLWCRGNRKNRLTAPDEKQSIIVDHLRSRFASNDKVACVYVYFDYRRQHEQTLSNVLSSLLQQLLQIRDAVSNESRDLHKGCKATRVNPSDEDYLRILKSEMAAFRTVYMVADALDECLDDIQTRTLNGFMKACRELPQQVQMLFTSRNLVKFDKLVEPDDKLEIVADDHDIKAYLVNFIKSHNDLNRVVELGVGENTSFRENTLVTIAKKSQGMFLLAHLHIESLASTHDLASFKHCLANLSTSPDAFYAEALGRIENQAPAWRELAFKALTWLVHAQRPLTVEELSHALAIQDSFAGIQSGVLSLPRASETLGREEALTSACAGIAVVVPGSGMKIVRLAHTSAEKYLRDQNPWFFGEAHQALAQTCLCCLLATPSPSKGTVDETYRDYPLFRYSANHWGSHMSESSGTKGELLKLAWAFVSNKTKVNESIRFLDHLSLSRERDVSGLHVSAYFGLGELVTKAISKNKSMEVNAQTQRKETPLHWATDHGQWDFMELLVAQRADLNVPNVNKQTALHRAVILNDKDATRILLASKRVNLELQDSDGYTCLRRAAKYGQHETVDMLLAAGAEVDACDSDGYTALRWAAHGGYLKIVKMLLRRKASIEPPSKDKWTLLRWAAQEGREDIIRFLIDRRANLDVVDDDGLTALRWAVDYNRTMAAWLLIQAGADVNKPDKKDFRALHAVAKNCCASSAGGTVKQALNLLWLLLENQADVDARTKHHGETALHLAAAGGSGPAVRLLLGSGADPRSRDAYDRTALHCAVGCGHLEVGRALAEQVGDLVHAADHESRTALHGAASLGDPAMVEMLLAKGARVDARDGKKQTALHISAALGAAAVVEKLLAAGAQADARDRKGQGPLHVAAFQGNSAAVEGLLAGGANVDLQDEKGRTPLHLAIMQRREDAVDCLVRGGADPSILTAKKVTAARMAAASENWNIVNSVSQGREVPKHVRFLETVEQKKWDKKYAATVEDGEESPFEGV</sequence>
<dbReference type="Pfam" id="PF00023">
    <property type="entry name" value="Ank"/>
    <property type="match status" value="1"/>
</dbReference>
<reference evidence="8" key="1">
    <citation type="journal article" date="2020" name="Phytopathology">
        <title>Genome Sequence Resources of Colletotrichum truncatum, C. plurivorum, C. musicola, and C. sojae: Four Species Pathogenic to Soybean (Glycine max).</title>
        <authorList>
            <person name="Rogerio F."/>
            <person name="Boufleur T.R."/>
            <person name="Ciampi-Guillardi M."/>
            <person name="Sukno S.A."/>
            <person name="Thon M.R."/>
            <person name="Massola Junior N.S."/>
            <person name="Baroncelli R."/>
        </authorList>
    </citation>
    <scope>NUCLEOTIDE SEQUENCE</scope>
    <source>
        <strain evidence="8">LFN0074</strain>
    </source>
</reference>
<comment type="caution">
    <text evidence="8">The sequence shown here is derived from an EMBL/GenBank/DDBJ whole genome shotgun (WGS) entry which is preliminary data.</text>
</comment>
<dbReference type="PROSITE" id="PS50297">
    <property type="entry name" value="ANK_REP_REGION"/>
    <property type="match status" value="10"/>
</dbReference>
<dbReference type="SMART" id="SM00248">
    <property type="entry name" value="ANK"/>
    <property type="match status" value="14"/>
</dbReference>
<feature type="repeat" description="ANK" evidence="3">
    <location>
        <begin position="919"/>
        <end position="951"/>
    </location>
</feature>
<feature type="region of interest" description="Disordered" evidence="4">
    <location>
        <begin position="170"/>
        <end position="193"/>
    </location>
</feature>
<dbReference type="PROSITE" id="PS50088">
    <property type="entry name" value="ANK_REPEAT"/>
    <property type="match status" value="10"/>
</dbReference>
<dbReference type="OrthoDB" id="4823281at2759"/>
<feature type="domain" description="GPI inositol-deacylase winged helix" evidence="6">
    <location>
        <begin position="536"/>
        <end position="625"/>
    </location>
</feature>
<dbReference type="InterPro" id="IPR031352">
    <property type="entry name" value="SesA"/>
</dbReference>